<dbReference type="SFLD" id="SFLDG01129">
    <property type="entry name" value="C1.5:_HAD__Beta-PGM__Phosphata"/>
    <property type="match status" value="1"/>
</dbReference>
<dbReference type="Pfam" id="PF00702">
    <property type="entry name" value="Hydrolase"/>
    <property type="match status" value="1"/>
</dbReference>
<dbReference type="SFLD" id="SFLDS00003">
    <property type="entry name" value="Haloacid_Dehalogenase"/>
    <property type="match status" value="1"/>
</dbReference>
<dbReference type="Gene3D" id="3.40.50.1000">
    <property type="entry name" value="HAD superfamily/HAD-like"/>
    <property type="match status" value="1"/>
</dbReference>
<dbReference type="InterPro" id="IPR036412">
    <property type="entry name" value="HAD-like_sf"/>
</dbReference>
<evidence type="ECO:0000256" key="3">
    <source>
        <dbReference type="ARBA" id="ARBA00022842"/>
    </source>
</evidence>
<dbReference type="EMBL" id="KF826639">
    <property type="protein sequence ID" value="AIS85348.1"/>
    <property type="molecule type" value="Genomic_DNA"/>
</dbReference>
<evidence type="ECO:0000256" key="1">
    <source>
        <dbReference type="ARBA" id="ARBA00001946"/>
    </source>
</evidence>
<proteinExistence type="predicted"/>
<dbReference type="InterPro" id="IPR006439">
    <property type="entry name" value="HAD-SF_hydro_IA"/>
</dbReference>
<dbReference type="PANTHER" id="PTHR46470:SF4">
    <property type="entry name" value="5-AMINO-6-(5-PHOSPHO-D-RIBITYLAMINO)URACIL PHOSPHATASE YIGB"/>
    <property type="match status" value="1"/>
</dbReference>
<comment type="cofactor">
    <cofactor evidence="1">
        <name>Mg(2+)</name>
        <dbReference type="ChEBI" id="CHEBI:18420"/>
    </cofactor>
</comment>
<organism evidence="4">
    <name type="scientific">Verrucosispora sp. MS100047</name>
    <dbReference type="NCBI Taxonomy" id="1410949"/>
    <lineage>
        <taxon>Bacteria</taxon>
        <taxon>Bacillati</taxon>
        <taxon>Actinomycetota</taxon>
        <taxon>Actinomycetes</taxon>
        <taxon>Micromonosporales</taxon>
        <taxon>Micromonosporaceae</taxon>
        <taxon>Micromonospora</taxon>
    </lineage>
</organism>
<dbReference type="InterPro" id="IPR023214">
    <property type="entry name" value="HAD_sf"/>
</dbReference>
<dbReference type="PRINTS" id="PR00413">
    <property type="entry name" value="HADHALOGNASE"/>
</dbReference>
<keyword evidence="3" id="KW-0460">Magnesium</keyword>
<protein>
    <submittedName>
        <fullName evidence="4">Putative hydrolase</fullName>
    </submittedName>
</protein>
<dbReference type="NCBIfam" id="TIGR01509">
    <property type="entry name" value="HAD-SF-IA-v3"/>
    <property type="match status" value="1"/>
</dbReference>
<dbReference type="SUPFAM" id="SSF56784">
    <property type="entry name" value="HAD-like"/>
    <property type="match status" value="1"/>
</dbReference>
<dbReference type="PANTHER" id="PTHR46470">
    <property type="entry name" value="N-ACYLNEURAMINATE-9-PHOSPHATASE"/>
    <property type="match status" value="1"/>
</dbReference>
<dbReference type="GO" id="GO:0044281">
    <property type="term" value="P:small molecule metabolic process"/>
    <property type="evidence" value="ECO:0007669"/>
    <property type="project" value="UniProtKB-ARBA"/>
</dbReference>
<dbReference type="NCBIfam" id="TIGR01549">
    <property type="entry name" value="HAD-SF-IA-v1"/>
    <property type="match status" value="1"/>
</dbReference>
<sequence>MIRAVVFDIDDTLVDFSGATGRGLLAHLATTRAVSPTDAEQYLALWRHLEQIHFTAYLRGECTFTEQRRRRAREFCATAGFPLGPEESETDAWVARYLEHCDKAFTLFPDVLPALDTLRHAEVRLAAMSNSDRAYQHRKLTTLGIRDRLEALVCCDDVDGVAKPDPRIFHAVCDRLGLAPAETVYVGDRLDSDARAAIAAGLTGVWLDRTGDGQADVPTITTLDQLVRLLPARTVRKGS</sequence>
<dbReference type="Gene3D" id="1.20.120.1600">
    <property type="match status" value="1"/>
</dbReference>
<reference evidence="4" key="1">
    <citation type="journal article" date="2016" name="Appl. Microbiol. Biotechnol.">
        <title>Anti-MRSA and anti-TB metabolites from marine-derived Verrucosispora sp. MS100047.</title>
        <authorList>
            <person name="Huang P."/>
            <person name="Xie F."/>
            <person name="Ren B."/>
            <person name="Wang Q."/>
            <person name="Wang J."/>
            <person name="Wang Q."/>
            <person name="Abdel-Mageed W.M."/>
            <person name="Liu M."/>
            <person name="Han J."/>
            <person name="Oyeleye A."/>
            <person name="Shen J."/>
            <person name="Song F."/>
            <person name="Dai H."/>
            <person name="Liu X."/>
            <person name="Zhang L."/>
        </authorList>
    </citation>
    <scope>NUCLEOTIDE SEQUENCE</scope>
    <source>
        <strain evidence="4">MS100047</strain>
    </source>
</reference>
<keyword evidence="2 4" id="KW-0378">Hydrolase</keyword>
<dbReference type="InterPro" id="IPR051400">
    <property type="entry name" value="HAD-like_hydrolase"/>
</dbReference>
<dbReference type="GO" id="GO:0016787">
    <property type="term" value="F:hydrolase activity"/>
    <property type="evidence" value="ECO:0007669"/>
    <property type="project" value="UniProtKB-KW"/>
</dbReference>
<accession>A0A097CRS2</accession>
<evidence type="ECO:0000256" key="2">
    <source>
        <dbReference type="ARBA" id="ARBA00022801"/>
    </source>
</evidence>
<name>A0A097CRS2_9ACTN</name>
<gene>
    <name evidence="4" type="ORF">VASRM7_110</name>
</gene>
<evidence type="ECO:0000313" key="4">
    <source>
        <dbReference type="EMBL" id="AIS85348.1"/>
    </source>
</evidence>
<dbReference type="AlphaFoldDB" id="A0A097CRS2"/>